<evidence type="ECO:0000313" key="3">
    <source>
        <dbReference type="Proteomes" id="UP001524587"/>
    </source>
</evidence>
<dbReference type="Gene3D" id="3.30.160.100">
    <property type="entry name" value="Ribosome hibernation promotion factor-like"/>
    <property type="match status" value="1"/>
</dbReference>
<dbReference type="InterPro" id="IPR003489">
    <property type="entry name" value="RHF/RaiA"/>
</dbReference>
<keyword evidence="3" id="KW-1185">Reference proteome</keyword>
<gene>
    <name evidence="2" type="ORF">NFI95_06680</name>
</gene>
<reference evidence="2 3" key="1">
    <citation type="submission" date="2022-06" db="EMBL/GenBank/DDBJ databases">
        <title>Endosaccharibacter gen. nov., sp. nov., endophytic bacteria isolated from sugarcane.</title>
        <authorList>
            <person name="Pitiwittayakul N."/>
            <person name="Yukphan P."/>
            <person name="Charoenyingcharoen P."/>
            <person name="Tanasupawat S."/>
        </authorList>
    </citation>
    <scope>NUCLEOTIDE SEQUENCE [LARGE SCALE GENOMIC DNA]</scope>
    <source>
        <strain evidence="2 3">KSS8</strain>
    </source>
</reference>
<sequence length="120" mass="13738">MDRPLEIAFHNLQRSESLEAEIRAQVEKLEARYGRLIGCRVSVEALHQQHQTGNSYEVHITFSVPGQDIVISHEPHHAKERRAHPDVRSATKEAFKAAERRLESFKSQKRSTDTIKQSVA</sequence>
<organism evidence="2 3">
    <name type="scientific">Endosaccharibacter trunci</name>
    <dbReference type="NCBI Taxonomy" id="2812733"/>
    <lineage>
        <taxon>Bacteria</taxon>
        <taxon>Pseudomonadati</taxon>
        <taxon>Pseudomonadota</taxon>
        <taxon>Alphaproteobacteria</taxon>
        <taxon>Acetobacterales</taxon>
        <taxon>Acetobacteraceae</taxon>
        <taxon>Endosaccharibacter</taxon>
    </lineage>
</organism>
<dbReference type="RefSeq" id="WP_422863591.1">
    <property type="nucleotide sequence ID" value="NZ_JAMSKV010000004.1"/>
</dbReference>
<evidence type="ECO:0000256" key="1">
    <source>
        <dbReference type="SAM" id="MobiDB-lite"/>
    </source>
</evidence>
<dbReference type="InterPro" id="IPR036567">
    <property type="entry name" value="RHF-like"/>
</dbReference>
<evidence type="ECO:0000313" key="2">
    <source>
        <dbReference type="EMBL" id="MCQ8278132.1"/>
    </source>
</evidence>
<dbReference type="Proteomes" id="UP001524587">
    <property type="component" value="Unassembled WGS sequence"/>
</dbReference>
<dbReference type="Pfam" id="PF02482">
    <property type="entry name" value="Ribosomal_S30AE"/>
    <property type="match status" value="1"/>
</dbReference>
<dbReference type="SUPFAM" id="SSF69754">
    <property type="entry name" value="Ribosome binding protein Y (YfiA homologue)"/>
    <property type="match status" value="1"/>
</dbReference>
<name>A0ABT1W777_9PROT</name>
<accession>A0ABT1W777</accession>
<proteinExistence type="predicted"/>
<feature type="region of interest" description="Disordered" evidence="1">
    <location>
        <begin position="75"/>
        <end position="120"/>
    </location>
</feature>
<dbReference type="EMBL" id="JAMSKV010000004">
    <property type="protein sequence ID" value="MCQ8278132.1"/>
    <property type="molecule type" value="Genomic_DNA"/>
</dbReference>
<feature type="compositionally biased region" description="Basic and acidic residues" evidence="1">
    <location>
        <begin position="75"/>
        <end position="113"/>
    </location>
</feature>
<comment type="caution">
    <text evidence="2">The sequence shown here is derived from an EMBL/GenBank/DDBJ whole genome shotgun (WGS) entry which is preliminary data.</text>
</comment>
<protein>
    <submittedName>
        <fullName evidence="2">HPF/RaiA family ribosome-associated protein</fullName>
    </submittedName>
</protein>